<dbReference type="EMBL" id="QAOQ01000002">
    <property type="protein sequence ID" value="PTQ99561.1"/>
    <property type="molecule type" value="Genomic_DNA"/>
</dbReference>
<sequence>MIAKPQPNEYAAFAETYINRAIVFDDVVAALANQQPETVKLFTGLYAAKGNYRYADDKWTLKEVLLHMIDTERVFAYRAMCVARDEQQNLPGFSENDYTANGNADAREMTDLLEEYKAVRAASVWLLRSLTTEQADRIGSANGRPVSVRALAYMMLGHELHHAHILKERYA</sequence>
<comment type="caution">
    <text evidence="2">The sequence shown here is derived from an EMBL/GenBank/DDBJ whole genome shotgun (WGS) entry which is preliminary data.</text>
</comment>
<gene>
    <name evidence="2" type="ORF">C8P68_102386</name>
</gene>
<dbReference type="Pfam" id="PF12867">
    <property type="entry name" value="DinB_2"/>
    <property type="match status" value="1"/>
</dbReference>
<keyword evidence="3" id="KW-1185">Reference proteome</keyword>
<evidence type="ECO:0000313" key="3">
    <source>
        <dbReference type="Proteomes" id="UP000244168"/>
    </source>
</evidence>
<reference evidence="2 3" key="1">
    <citation type="submission" date="2018-04" db="EMBL/GenBank/DDBJ databases">
        <title>Genomic Encyclopedia of Archaeal and Bacterial Type Strains, Phase II (KMG-II): from individual species to whole genera.</title>
        <authorList>
            <person name="Goeker M."/>
        </authorList>
    </citation>
    <scope>NUCLEOTIDE SEQUENCE [LARGE SCALE GENOMIC DNA]</scope>
    <source>
        <strain evidence="2 3">DSM 26809</strain>
    </source>
</reference>
<dbReference type="Gene3D" id="1.20.120.450">
    <property type="entry name" value="dinb family like domain"/>
    <property type="match status" value="1"/>
</dbReference>
<proteinExistence type="predicted"/>
<dbReference type="OrthoDB" id="9793216at2"/>
<evidence type="ECO:0000259" key="1">
    <source>
        <dbReference type="Pfam" id="PF12867"/>
    </source>
</evidence>
<dbReference type="SUPFAM" id="SSF109854">
    <property type="entry name" value="DinB/YfiT-like putative metalloenzymes"/>
    <property type="match status" value="1"/>
</dbReference>
<accession>A0A2T5JCR9</accession>
<feature type="domain" description="DinB-like" evidence="1">
    <location>
        <begin position="31"/>
        <end position="165"/>
    </location>
</feature>
<dbReference type="InterPro" id="IPR024775">
    <property type="entry name" value="DinB-like"/>
</dbReference>
<protein>
    <submittedName>
        <fullName evidence="2">DinB family protein</fullName>
    </submittedName>
</protein>
<organism evidence="2 3">
    <name type="scientific">Mucilaginibacter yixingensis</name>
    <dbReference type="NCBI Taxonomy" id="1295612"/>
    <lineage>
        <taxon>Bacteria</taxon>
        <taxon>Pseudomonadati</taxon>
        <taxon>Bacteroidota</taxon>
        <taxon>Sphingobacteriia</taxon>
        <taxon>Sphingobacteriales</taxon>
        <taxon>Sphingobacteriaceae</taxon>
        <taxon>Mucilaginibacter</taxon>
    </lineage>
</organism>
<name>A0A2T5JCR9_9SPHI</name>
<dbReference type="Proteomes" id="UP000244168">
    <property type="component" value="Unassembled WGS sequence"/>
</dbReference>
<evidence type="ECO:0000313" key="2">
    <source>
        <dbReference type="EMBL" id="PTQ99561.1"/>
    </source>
</evidence>
<dbReference type="AlphaFoldDB" id="A0A2T5JCR9"/>
<dbReference type="InterPro" id="IPR034660">
    <property type="entry name" value="DinB/YfiT-like"/>
</dbReference>
<dbReference type="RefSeq" id="WP_107827485.1">
    <property type="nucleotide sequence ID" value="NZ_CP160205.1"/>
</dbReference>